<dbReference type="InterPro" id="IPR009003">
    <property type="entry name" value="Peptidase_S1_PA"/>
</dbReference>
<evidence type="ECO:0000256" key="9">
    <source>
        <dbReference type="SAM" id="SignalP"/>
    </source>
</evidence>
<name>Q9XYY1_RHYDO</name>
<dbReference type="AlphaFoldDB" id="Q9XYY1"/>
<sequence length="256" mass="27213">MFKLVAILCLVASAIALPRTTKVPRLDGRIVGGEDAEIEDYNYTVQLLYFGSHICGGSIISPKYVVTAAHCTDGIRARLCLSIRAGSTLLQSSEPSFNVAAIHQNPDFDWSYVDYDISILELAEELEFSSSIGPISLPEVNQIVEAGTNSAVTGWGTTTEGGSLPSILQVVQVPIVSLEECRAAYGQADVTDRMVCAGYTEGGKDACQGDSGGPLVVGDELIGIVSWGYGCARPNYPGVYGSVPAMRDYVYNITGL</sequence>
<keyword evidence="7" id="KW-1015">Disulfide bond</keyword>
<dbReference type="SMART" id="SM00020">
    <property type="entry name" value="Tryp_SPc"/>
    <property type="match status" value="1"/>
</dbReference>
<feature type="domain" description="Peptidase S1" evidence="10">
    <location>
        <begin position="30"/>
        <end position="255"/>
    </location>
</feature>
<organism evidence="11">
    <name type="scientific">Rhyzopertha dominica</name>
    <name type="common">Lesser grain borer</name>
    <name type="synonym">Synodendron dominica</name>
    <dbReference type="NCBI Taxonomy" id="92692"/>
    <lineage>
        <taxon>Eukaryota</taxon>
        <taxon>Metazoa</taxon>
        <taxon>Ecdysozoa</taxon>
        <taxon>Arthropoda</taxon>
        <taxon>Hexapoda</taxon>
        <taxon>Insecta</taxon>
        <taxon>Pterygota</taxon>
        <taxon>Neoptera</taxon>
        <taxon>Endopterygota</taxon>
        <taxon>Coleoptera</taxon>
        <taxon>Polyphaga</taxon>
        <taxon>Bostrichiformia</taxon>
        <taxon>Bostrichidae</taxon>
        <taxon>Dinoderinae</taxon>
        <taxon>Rhyzopertha</taxon>
    </lineage>
</organism>
<dbReference type="Pfam" id="PF00089">
    <property type="entry name" value="Trypsin"/>
    <property type="match status" value="1"/>
</dbReference>
<dbReference type="PRINTS" id="PR00722">
    <property type="entry name" value="CHYMOTRYPSIN"/>
</dbReference>
<dbReference type="InterPro" id="IPR050430">
    <property type="entry name" value="Peptidase_S1"/>
</dbReference>
<keyword evidence="3 9" id="KW-0732">Signal</keyword>
<dbReference type="PANTHER" id="PTHR24276">
    <property type="entry name" value="POLYSERASE-RELATED"/>
    <property type="match status" value="1"/>
</dbReference>
<dbReference type="CDD" id="cd00190">
    <property type="entry name" value="Tryp_SPc"/>
    <property type="match status" value="1"/>
</dbReference>
<evidence type="ECO:0000256" key="6">
    <source>
        <dbReference type="ARBA" id="ARBA00023145"/>
    </source>
</evidence>
<keyword evidence="5 8" id="KW-0720">Serine protease</keyword>
<dbReference type="Gene3D" id="2.40.10.10">
    <property type="entry name" value="Trypsin-like serine proteases"/>
    <property type="match status" value="1"/>
</dbReference>
<feature type="chain" id="PRO_5004336863" evidence="9">
    <location>
        <begin position="17"/>
        <end position="256"/>
    </location>
</feature>
<dbReference type="PROSITE" id="PS50240">
    <property type="entry name" value="TRYPSIN_DOM"/>
    <property type="match status" value="1"/>
</dbReference>
<evidence type="ECO:0000256" key="4">
    <source>
        <dbReference type="ARBA" id="ARBA00022801"/>
    </source>
</evidence>
<dbReference type="FunFam" id="2.40.10.10:FF:000077">
    <property type="entry name" value="Predicted protein"/>
    <property type="match status" value="1"/>
</dbReference>
<protein>
    <submittedName>
        <fullName evidence="11">Trypsinogen RdoT3</fullName>
    </submittedName>
</protein>
<evidence type="ECO:0000313" key="11">
    <source>
        <dbReference type="EMBL" id="AAD31269.1"/>
    </source>
</evidence>
<evidence type="ECO:0000256" key="8">
    <source>
        <dbReference type="RuleBase" id="RU363034"/>
    </source>
</evidence>
<evidence type="ECO:0000256" key="7">
    <source>
        <dbReference type="ARBA" id="ARBA00023157"/>
    </source>
</evidence>
<dbReference type="SUPFAM" id="SSF50494">
    <property type="entry name" value="Trypsin-like serine proteases"/>
    <property type="match status" value="1"/>
</dbReference>
<dbReference type="InterPro" id="IPR018114">
    <property type="entry name" value="TRYPSIN_HIS"/>
</dbReference>
<keyword evidence="6" id="KW-0865">Zymogen</keyword>
<feature type="signal peptide" evidence="9">
    <location>
        <begin position="1"/>
        <end position="16"/>
    </location>
</feature>
<dbReference type="PROSITE" id="PS00135">
    <property type="entry name" value="TRYPSIN_SER"/>
    <property type="match status" value="1"/>
</dbReference>
<evidence type="ECO:0000256" key="1">
    <source>
        <dbReference type="ARBA" id="ARBA00007664"/>
    </source>
</evidence>
<comment type="similarity">
    <text evidence="1">Belongs to the peptidase S1 family.</text>
</comment>
<dbReference type="EMBL" id="AF130842">
    <property type="protein sequence ID" value="AAD31269.1"/>
    <property type="molecule type" value="mRNA"/>
</dbReference>
<keyword evidence="2 8" id="KW-0645">Protease</keyword>
<dbReference type="InterPro" id="IPR001314">
    <property type="entry name" value="Peptidase_S1A"/>
</dbReference>
<dbReference type="InterPro" id="IPR043504">
    <property type="entry name" value="Peptidase_S1_PA_chymotrypsin"/>
</dbReference>
<dbReference type="GO" id="GO:0004252">
    <property type="term" value="F:serine-type endopeptidase activity"/>
    <property type="evidence" value="ECO:0007669"/>
    <property type="project" value="InterPro"/>
</dbReference>
<evidence type="ECO:0000256" key="3">
    <source>
        <dbReference type="ARBA" id="ARBA00022729"/>
    </source>
</evidence>
<accession>Q9XYY1</accession>
<dbReference type="GO" id="GO:0006508">
    <property type="term" value="P:proteolysis"/>
    <property type="evidence" value="ECO:0007669"/>
    <property type="project" value="UniProtKB-KW"/>
</dbReference>
<evidence type="ECO:0000256" key="5">
    <source>
        <dbReference type="ARBA" id="ARBA00022825"/>
    </source>
</evidence>
<dbReference type="PANTHER" id="PTHR24276:SF91">
    <property type="entry name" value="AT26814P-RELATED"/>
    <property type="match status" value="1"/>
</dbReference>
<evidence type="ECO:0000256" key="2">
    <source>
        <dbReference type="ARBA" id="ARBA00022670"/>
    </source>
</evidence>
<dbReference type="SMR" id="Q9XYY1"/>
<dbReference type="InterPro" id="IPR033116">
    <property type="entry name" value="TRYPSIN_SER"/>
</dbReference>
<proteinExistence type="evidence at transcript level"/>
<reference evidence="11" key="1">
    <citation type="journal article" date="1999" name="Insect Biochem. Mol. Biol.">
        <title>Characterization of midgut trypsin-like enzymes and three trypsinogen cDNAs from the lesser grain borer, Rhyzopertha dominica (Coleoptera: Bostrichidae).</title>
        <authorList>
            <person name="Zhu Y.C."/>
            <person name="Baker J.E."/>
        </authorList>
    </citation>
    <scope>NUCLEOTIDE SEQUENCE</scope>
</reference>
<keyword evidence="4 8" id="KW-0378">Hydrolase</keyword>
<dbReference type="InterPro" id="IPR001254">
    <property type="entry name" value="Trypsin_dom"/>
</dbReference>
<dbReference type="PROSITE" id="PS00134">
    <property type="entry name" value="TRYPSIN_HIS"/>
    <property type="match status" value="1"/>
</dbReference>
<evidence type="ECO:0000259" key="10">
    <source>
        <dbReference type="PROSITE" id="PS50240"/>
    </source>
</evidence>